<dbReference type="AlphaFoldDB" id="A0A6J7U6T7"/>
<gene>
    <name evidence="1" type="ORF">UFOPK4345_00369</name>
</gene>
<proteinExistence type="predicted"/>
<organism evidence="1">
    <name type="scientific">freshwater metagenome</name>
    <dbReference type="NCBI Taxonomy" id="449393"/>
    <lineage>
        <taxon>unclassified sequences</taxon>
        <taxon>metagenomes</taxon>
        <taxon>ecological metagenomes</taxon>
    </lineage>
</organism>
<dbReference type="EMBL" id="CAFBQV010000037">
    <property type="protein sequence ID" value="CAB5061521.1"/>
    <property type="molecule type" value="Genomic_DNA"/>
</dbReference>
<accession>A0A6J7U6T7</accession>
<sequence>MSDAKLRAETLLDAVGSKIGEVRSVSSGPFQVNARDSSGDSGGYYETRSIEKTVIASVLVEFATNN</sequence>
<reference evidence="1" key="1">
    <citation type="submission" date="2020-05" db="EMBL/GenBank/DDBJ databases">
        <authorList>
            <person name="Chiriac C."/>
            <person name="Salcher M."/>
            <person name="Ghai R."/>
            <person name="Kavagutti S V."/>
        </authorList>
    </citation>
    <scope>NUCLEOTIDE SEQUENCE</scope>
</reference>
<name>A0A6J7U6T7_9ZZZZ</name>
<evidence type="ECO:0000313" key="1">
    <source>
        <dbReference type="EMBL" id="CAB5061521.1"/>
    </source>
</evidence>
<protein>
    <submittedName>
        <fullName evidence="1">Unannotated protein</fullName>
    </submittedName>
</protein>